<feature type="compositionally biased region" description="Low complexity" evidence="2">
    <location>
        <begin position="380"/>
        <end position="403"/>
    </location>
</feature>
<dbReference type="InterPro" id="IPR043128">
    <property type="entry name" value="Rev_trsase/Diguanyl_cyclase"/>
</dbReference>
<keyword evidence="5" id="KW-1185">Reference proteome</keyword>
<evidence type="ECO:0000259" key="3">
    <source>
        <dbReference type="PROSITE" id="PS50878"/>
    </source>
</evidence>
<dbReference type="GO" id="GO:0015074">
    <property type="term" value="P:DNA integration"/>
    <property type="evidence" value="ECO:0007669"/>
    <property type="project" value="InterPro"/>
</dbReference>
<sequence length="903" mass="101188">MSSIFINKNLCGQEEKNAAHLFLTLLLSSLHLMESHDNITGTTIAASKELSKGAQNSVSNAALNAKQTKEIRSRPLRRYCPLDASDSFQLLRNAVMSSPSSSSSSSNSSSSGEASRRSRGHENHRTSSSSDYRRQVDRYDLQRQVVGDAQQEVGGRRQREEEARQRDEEARQRDKEARQRDRDRRPRERRSQERDQNRDRSRTPHARSPSPTPLTNFSVCRKSMREFRSWMTSSLKPTEAKQLRESFSSNFINSSFEWKCPQLDSSMARRFKDPNIKGPELSKAEANEKSLRAEQYKVLDVARPLLFLREKMSEKEEFRGRRENLLKISDPKFVSLLSEPNRFKTRQCGSLFGRTFIKGMVKEARDDQQLRIISRGSAPSSSRGHGNGSSARGASNGFQRNGSSHGGHYGGSFNNGAYNRGGAARNNSFSNNRYVSDSSVPLFVLDSVIVGARLCLFVDFWKSLSKDPWILSSVGVGVKIDFISPPFQTVAGRNMKMGEIQSEICDREVKNLLEKGAIEPIVSSTEGFISGLFVIPKRSGGFRPIVNLKSLNKFVKPEHFKMEGIDSLQELIRHNDFFVKIDLKDTYSPFPSTRRIRNSLEYFGGRFVSISMPSLRQGLRLIIYLDDILILNSNAEGEGRDYFFAVSILENCGFLINLEKSVGTPKQDIEYLGFIIDSKSLSLSLRPEKTAKIIDLCGKALERVSVSLREITKILGIFNSNPPKPRYNSFWDIGSVLSYLEGLGPDTSLSLKSLSSKLVMLLALTSLFRVSSLNRLNSSPLICPVSCLERYIFVTRDFRNESTNSSLILGLRSPHPPIVASTIGRWIKLLSSEAGVDTTIYSAHSTRGASASKAMSAGLSIESILRTGSWASESVFSRHYNRPINKEAFGEVILDGEANRDEL</sequence>
<dbReference type="Gene3D" id="3.30.70.270">
    <property type="match status" value="1"/>
</dbReference>
<dbReference type="Proteomes" id="UP000076858">
    <property type="component" value="Unassembled WGS sequence"/>
</dbReference>
<dbReference type="GO" id="GO:0071897">
    <property type="term" value="P:DNA biosynthetic process"/>
    <property type="evidence" value="ECO:0007669"/>
    <property type="project" value="UniProtKB-ARBA"/>
</dbReference>
<gene>
    <name evidence="4" type="ORF">APZ42_011151</name>
</gene>
<feature type="region of interest" description="Disordered" evidence="2">
    <location>
        <begin position="95"/>
        <end position="218"/>
    </location>
</feature>
<evidence type="ECO:0000313" key="5">
    <source>
        <dbReference type="Proteomes" id="UP000076858"/>
    </source>
</evidence>
<dbReference type="PANTHER" id="PTHR35617">
    <property type="entry name" value="PHAGE_INTEGRASE DOMAIN-CONTAINING PROTEIN"/>
    <property type="match status" value="1"/>
</dbReference>
<feature type="compositionally biased region" description="Basic and acidic residues" evidence="2">
    <location>
        <begin position="154"/>
        <end position="202"/>
    </location>
</feature>
<name>A0A162T224_9CRUS</name>
<accession>A0A162T224</accession>
<dbReference type="GO" id="GO:0003677">
    <property type="term" value="F:DNA binding"/>
    <property type="evidence" value="ECO:0007669"/>
    <property type="project" value="InterPro"/>
</dbReference>
<dbReference type="PANTHER" id="PTHR35617:SF3">
    <property type="entry name" value="CORE-BINDING (CB) DOMAIN-CONTAINING PROTEIN"/>
    <property type="match status" value="1"/>
</dbReference>
<organism evidence="4 5">
    <name type="scientific">Daphnia magna</name>
    <dbReference type="NCBI Taxonomy" id="35525"/>
    <lineage>
        <taxon>Eukaryota</taxon>
        <taxon>Metazoa</taxon>
        <taxon>Ecdysozoa</taxon>
        <taxon>Arthropoda</taxon>
        <taxon>Crustacea</taxon>
        <taxon>Branchiopoda</taxon>
        <taxon>Diplostraca</taxon>
        <taxon>Cladocera</taxon>
        <taxon>Anomopoda</taxon>
        <taxon>Daphniidae</taxon>
        <taxon>Daphnia</taxon>
    </lineage>
</organism>
<evidence type="ECO:0000313" key="4">
    <source>
        <dbReference type="EMBL" id="KZS21832.1"/>
    </source>
</evidence>
<dbReference type="SUPFAM" id="SSF56672">
    <property type="entry name" value="DNA/RNA polymerases"/>
    <property type="match status" value="1"/>
</dbReference>
<dbReference type="AlphaFoldDB" id="A0A162T224"/>
<dbReference type="Gene3D" id="1.10.443.10">
    <property type="entry name" value="Intergrase catalytic core"/>
    <property type="match status" value="1"/>
</dbReference>
<dbReference type="GO" id="GO:0006310">
    <property type="term" value="P:DNA recombination"/>
    <property type="evidence" value="ECO:0007669"/>
    <property type="project" value="UniProtKB-KW"/>
</dbReference>
<dbReference type="InterPro" id="IPR013762">
    <property type="entry name" value="Integrase-like_cat_sf"/>
</dbReference>
<evidence type="ECO:0000256" key="2">
    <source>
        <dbReference type="SAM" id="MobiDB-lite"/>
    </source>
</evidence>
<comment type="caution">
    <text evidence="4">The sequence shown here is derived from an EMBL/GenBank/DDBJ whole genome shotgun (WGS) entry which is preliminary data.</text>
</comment>
<dbReference type="InterPro" id="IPR011010">
    <property type="entry name" value="DNA_brk_join_enz"/>
</dbReference>
<feature type="compositionally biased region" description="Basic and acidic residues" evidence="2">
    <location>
        <begin position="114"/>
        <end position="141"/>
    </location>
</feature>
<evidence type="ECO:0000256" key="1">
    <source>
        <dbReference type="ARBA" id="ARBA00023172"/>
    </source>
</evidence>
<dbReference type="InterPro" id="IPR043502">
    <property type="entry name" value="DNA/RNA_pol_sf"/>
</dbReference>
<dbReference type="SUPFAM" id="SSF56349">
    <property type="entry name" value="DNA breaking-rejoining enzymes"/>
    <property type="match status" value="1"/>
</dbReference>
<feature type="domain" description="Reverse transcriptase" evidence="3">
    <location>
        <begin position="516"/>
        <end position="676"/>
    </location>
</feature>
<proteinExistence type="predicted"/>
<keyword evidence="1" id="KW-0233">DNA recombination</keyword>
<dbReference type="Gene3D" id="3.10.10.10">
    <property type="entry name" value="HIV Type 1 Reverse Transcriptase, subunit A, domain 1"/>
    <property type="match status" value="1"/>
</dbReference>
<dbReference type="OrthoDB" id="6769862at2759"/>
<dbReference type="InterPro" id="IPR000477">
    <property type="entry name" value="RT_dom"/>
</dbReference>
<dbReference type="PROSITE" id="PS50878">
    <property type="entry name" value="RT_POL"/>
    <property type="match status" value="1"/>
</dbReference>
<feature type="compositionally biased region" description="Low complexity" evidence="2">
    <location>
        <begin position="97"/>
        <end position="113"/>
    </location>
</feature>
<feature type="region of interest" description="Disordered" evidence="2">
    <location>
        <begin position="368"/>
        <end position="410"/>
    </location>
</feature>
<dbReference type="EMBL" id="LRGB01000018">
    <property type="protein sequence ID" value="KZS21832.1"/>
    <property type="molecule type" value="Genomic_DNA"/>
</dbReference>
<protein>
    <recommendedName>
        <fullName evidence="3">Reverse transcriptase domain-containing protein</fullName>
    </recommendedName>
</protein>
<reference evidence="4 5" key="1">
    <citation type="submission" date="2016-03" db="EMBL/GenBank/DDBJ databases">
        <title>EvidentialGene: Evidence-directed Construction of Genes on Genomes.</title>
        <authorList>
            <person name="Gilbert D.G."/>
            <person name="Choi J.-H."/>
            <person name="Mockaitis K."/>
            <person name="Colbourne J."/>
            <person name="Pfrender M."/>
        </authorList>
    </citation>
    <scope>NUCLEOTIDE SEQUENCE [LARGE SCALE GENOMIC DNA]</scope>
    <source>
        <strain evidence="4 5">Xinb3</strain>
        <tissue evidence="4">Complete organism</tissue>
    </source>
</reference>